<evidence type="ECO:0000256" key="2">
    <source>
        <dbReference type="ARBA" id="ARBA00008343"/>
    </source>
</evidence>
<keyword evidence="12" id="KW-0540">Nuclease</keyword>
<dbReference type="SMART" id="SM00478">
    <property type="entry name" value="ENDO3c"/>
    <property type="match status" value="1"/>
</dbReference>
<gene>
    <name evidence="12" type="ORF">COU18_00850</name>
</gene>
<evidence type="ECO:0000256" key="3">
    <source>
        <dbReference type="ARBA" id="ARBA00022723"/>
    </source>
</evidence>
<dbReference type="CDD" id="cd00056">
    <property type="entry name" value="ENDO3c"/>
    <property type="match status" value="1"/>
</dbReference>
<reference evidence="13" key="1">
    <citation type="submission" date="2017-09" db="EMBL/GenBank/DDBJ databases">
        <title>Depth-based differentiation of microbial function through sediment-hosted aquifers and enrichment of novel symbionts in the deep terrestrial subsurface.</title>
        <authorList>
            <person name="Probst A.J."/>
            <person name="Ladd B."/>
            <person name="Jarett J.K."/>
            <person name="Geller-Mcgrath D.E."/>
            <person name="Sieber C.M.K."/>
            <person name="Emerson J.B."/>
            <person name="Anantharaman K."/>
            <person name="Thomas B.C."/>
            <person name="Malmstrom R."/>
            <person name="Stieglmeier M."/>
            <person name="Klingl A."/>
            <person name="Woyke T."/>
            <person name="Ryan C.M."/>
            <person name="Banfield J.F."/>
        </authorList>
    </citation>
    <scope>NUCLEOTIDE SEQUENCE [LARGE SCALE GENOMIC DNA]</scope>
</reference>
<keyword evidence="8" id="KW-0234">DNA repair</keyword>
<dbReference type="GO" id="GO:0046872">
    <property type="term" value="F:metal ion binding"/>
    <property type="evidence" value="ECO:0007669"/>
    <property type="project" value="UniProtKB-KW"/>
</dbReference>
<dbReference type="InterPro" id="IPR023170">
    <property type="entry name" value="HhH_base_excis_C"/>
</dbReference>
<keyword evidence="5" id="KW-0378">Hydrolase</keyword>
<accession>A0A2H0UC41</accession>
<keyword evidence="4" id="KW-0227">DNA damage</keyword>
<feature type="region of interest" description="Disordered" evidence="10">
    <location>
        <begin position="310"/>
        <end position="335"/>
    </location>
</feature>
<dbReference type="SUPFAM" id="SSF48150">
    <property type="entry name" value="DNA-glycosylase"/>
    <property type="match status" value="1"/>
</dbReference>
<dbReference type="GO" id="GO:0006284">
    <property type="term" value="P:base-excision repair"/>
    <property type="evidence" value="ECO:0007669"/>
    <property type="project" value="InterPro"/>
</dbReference>
<comment type="cofactor">
    <cofactor evidence="1">
        <name>[4Fe-4S] cluster</name>
        <dbReference type="ChEBI" id="CHEBI:49883"/>
    </cofactor>
</comment>
<dbReference type="EMBL" id="PFBK01000003">
    <property type="protein sequence ID" value="PIR83947.1"/>
    <property type="molecule type" value="Genomic_DNA"/>
</dbReference>
<comment type="caution">
    <text evidence="12">The sequence shown here is derived from an EMBL/GenBank/DDBJ whole genome shotgun (WGS) entry which is preliminary data.</text>
</comment>
<dbReference type="Gene3D" id="1.10.1670.10">
    <property type="entry name" value="Helix-hairpin-Helix base-excision DNA repair enzymes (C-terminal)"/>
    <property type="match status" value="1"/>
</dbReference>
<dbReference type="InterPro" id="IPR044298">
    <property type="entry name" value="MIG/MutY"/>
</dbReference>
<dbReference type="Pfam" id="PF00730">
    <property type="entry name" value="HhH-GPD"/>
    <property type="match status" value="1"/>
</dbReference>
<keyword evidence="3" id="KW-0479">Metal-binding</keyword>
<evidence type="ECO:0000259" key="11">
    <source>
        <dbReference type="SMART" id="SM00478"/>
    </source>
</evidence>
<name>A0A2H0UC41_9BACT</name>
<dbReference type="GO" id="GO:0006298">
    <property type="term" value="P:mismatch repair"/>
    <property type="evidence" value="ECO:0007669"/>
    <property type="project" value="TreeGrafter"/>
</dbReference>
<feature type="domain" description="HhH-GPD" evidence="11">
    <location>
        <begin position="78"/>
        <end position="227"/>
    </location>
</feature>
<sequence length="335" mass="38823">MRRTAAGRAEHKLRGSRTIRAAADKVPHVQTVGEVPLRPAAMRSFRSTVWEYWKKHGRHDLAWRKTNNPYRIMISEVMLQQTQVPRVKEKYKEFLKAFPNVRALAKAPLSKVLQVWSGLGYNRRAKFLHDAAKEIVRKHRGRVPLLYSELVELPGIGDYTASAIRVFAFNEPDVLIETNVRAAFIHHFYTQNRHKVSDRELLRYIAVAAEDQDPRKWHSALMDYGVHLKKLHKNPARKSAHYVRQSKFEGSLRQVRGAILRAHAKQTSMNAVRNEFPDRFDEAFRSLVRDGLITKSALLHDAQELSRDRGSQMLFVSRNSRRPLPQRSRRLSKAT</sequence>
<evidence type="ECO:0000313" key="12">
    <source>
        <dbReference type="EMBL" id="PIR83947.1"/>
    </source>
</evidence>
<dbReference type="GO" id="GO:0032357">
    <property type="term" value="F:oxidized purine DNA binding"/>
    <property type="evidence" value="ECO:0007669"/>
    <property type="project" value="TreeGrafter"/>
</dbReference>
<dbReference type="PANTHER" id="PTHR42944">
    <property type="entry name" value="ADENINE DNA GLYCOSYLASE"/>
    <property type="match status" value="1"/>
</dbReference>
<proteinExistence type="inferred from homology"/>
<evidence type="ECO:0000256" key="7">
    <source>
        <dbReference type="ARBA" id="ARBA00023014"/>
    </source>
</evidence>
<comment type="similarity">
    <text evidence="2">Belongs to the Nth/MutY family.</text>
</comment>
<dbReference type="Gene3D" id="1.10.340.30">
    <property type="entry name" value="Hypothetical protein, domain 2"/>
    <property type="match status" value="1"/>
</dbReference>
<dbReference type="GO" id="GO:0004519">
    <property type="term" value="F:endonuclease activity"/>
    <property type="evidence" value="ECO:0007669"/>
    <property type="project" value="UniProtKB-KW"/>
</dbReference>
<dbReference type="AlphaFoldDB" id="A0A2H0UC41"/>
<dbReference type="Proteomes" id="UP000231192">
    <property type="component" value="Unassembled WGS sequence"/>
</dbReference>
<evidence type="ECO:0000256" key="8">
    <source>
        <dbReference type="ARBA" id="ARBA00023204"/>
    </source>
</evidence>
<dbReference type="InterPro" id="IPR011257">
    <property type="entry name" value="DNA_glycosylase"/>
</dbReference>
<keyword evidence="6" id="KW-0408">Iron</keyword>
<evidence type="ECO:0000256" key="4">
    <source>
        <dbReference type="ARBA" id="ARBA00022763"/>
    </source>
</evidence>
<evidence type="ECO:0000256" key="5">
    <source>
        <dbReference type="ARBA" id="ARBA00022801"/>
    </source>
</evidence>
<dbReference type="GO" id="GO:0034039">
    <property type="term" value="F:8-oxo-7,8-dihydroguanine DNA N-glycosylase activity"/>
    <property type="evidence" value="ECO:0007669"/>
    <property type="project" value="TreeGrafter"/>
</dbReference>
<keyword evidence="7" id="KW-0411">Iron-sulfur</keyword>
<keyword evidence="12" id="KW-0255">Endonuclease</keyword>
<protein>
    <submittedName>
        <fullName evidence="12">Endonuclease III</fullName>
    </submittedName>
</protein>
<evidence type="ECO:0000256" key="10">
    <source>
        <dbReference type="SAM" id="MobiDB-lite"/>
    </source>
</evidence>
<keyword evidence="9" id="KW-0326">Glycosidase</keyword>
<evidence type="ECO:0000256" key="9">
    <source>
        <dbReference type="ARBA" id="ARBA00023295"/>
    </source>
</evidence>
<dbReference type="GO" id="GO:0000701">
    <property type="term" value="F:purine-specific mismatch base pair DNA N-glycosylase activity"/>
    <property type="evidence" value="ECO:0007669"/>
    <property type="project" value="TreeGrafter"/>
</dbReference>
<evidence type="ECO:0000313" key="13">
    <source>
        <dbReference type="Proteomes" id="UP000231192"/>
    </source>
</evidence>
<evidence type="ECO:0000256" key="1">
    <source>
        <dbReference type="ARBA" id="ARBA00001966"/>
    </source>
</evidence>
<dbReference type="InterPro" id="IPR004036">
    <property type="entry name" value="Endonuclease-III-like_CS2"/>
</dbReference>
<dbReference type="GO" id="GO:0035485">
    <property type="term" value="F:adenine/guanine mispair binding"/>
    <property type="evidence" value="ECO:0007669"/>
    <property type="project" value="TreeGrafter"/>
</dbReference>
<evidence type="ECO:0000256" key="6">
    <source>
        <dbReference type="ARBA" id="ARBA00023004"/>
    </source>
</evidence>
<dbReference type="InterPro" id="IPR003265">
    <property type="entry name" value="HhH-GPD_domain"/>
</dbReference>
<dbReference type="PANTHER" id="PTHR42944:SF1">
    <property type="entry name" value="ADENINE DNA GLYCOSYLASE"/>
    <property type="match status" value="1"/>
</dbReference>
<organism evidence="12 13">
    <name type="scientific">Candidatus Kaiserbacteria bacterium CG10_big_fil_rev_8_21_14_0_10_51_14</name>
    <dbReference type="NCBI Taxonomy" id="1974610"/>
    <lineage>
        <taxon>Bacteria</taxon>
        <taxon>Candidatus Kaiseribacteriota</taxon>
    </lineage>
</organism>
<dbReference type="PROSITE" id="PS01155">
    <property type="entry name" value="ENDONUCLEASE_III_2"/>
    <property type="match status" value="1"/>
</dbReference>
<dbReference type="GO" id="GO:0051536">
    <property type="term" value="F:iron-sulfur cluster binding"/>
    <property type="evidence" value="ECO:0007669"/>
    <property type="project" value="UniProtKB-KW"/>
</dbReference>